<dbReference type="OrthoDB" id="115435at2759"/>
<dbReference type="InterPro" id="IPR048271">
    <property type="entry name" value="PNMA_N"/>
</dbReference>
<feature type="compositionally biased region" description="Acidic residues" evidence="2">
    <location>
        <begin position="274"/>
        <end position="285"/>
    </location>
</feature>
<feature type="region of interest" description="Disordered" evidence="2">
    <location>
        <begin position="528"/>
        <end position="550"/>
    </location>
</feature>
<dbReference type="Bgee" id="ENSOCUG00000007843">
    <property type="expression patterns" value="Expressed in testis"/>
</dbReference>
<comment type="similarity">
    <text evidence="1">Belongs to the PNMA family.</text>
</comment>
<feature type="compositionally biased region" description="Low complexity" evidence="2">
    <location>
        <begin position="538"/>
        <end position="550"/>
    </location>
</feature>
<evidence type="ECO:0008006" key="7">
    <source>
        <dbReference type="Google" id="ProtNLM"/>
    </source>
</evidence>
<evidence type="ECO:0000256" key="2">
    <source>
        <dbReference type="SAM" id="MobiDB-lite"/>
    </source>
</evidence>
<dbReference type="GeneTree" id="ENSGT01030000234522"/>
<dbReference type="InterPro" id="IPR048270">
    <property type="entry name" value="PNMA_C"/>
</dbReference>
<proteinExistence type="inferred from homology"/>
<dbReference type="Ensembl" id="ENSOCUT00000007841.3">
    <property type="protein sequence ID" value="ENSOCUP00000006778.3"/>
    <property type="gene ID" value="ENSOCUG00000007843.3"/>
</dbReference>
<reference evidence="5 6" key="1">
    <citation type="journal article" date="2011" name="Nature">
        <title>A high-resolution map of human evolutionary constraint using 29 mammals.</title>
        <authorList>
            <person name="Lindblad-Toh K."/>
            <person name="Garber M."/>
            <person name="Zuk O."/>
            <person name="Lin M.F."/>
            <person name="Parker B.J."/>
            <person name="Washietl S."/>
            <person name="Kheradpour P."/>
            <person name="Ernst J."/>
            <person name="Jordan G."/>
            <person name="Mauceli E."/>
            <person name="Ward L.D."/>
            <person name="Lowe C.B."/>
            <person name="Holloway A.K."/>
            <person name="Clamp M."/>
            <person name="Gnerre S."/>
            <person name="Alfoldi J."/>
            <person name="Beal K."/>
            <person name="Chang J."/>
            <person name="Clawson H."/>
            <person name="Cuff J."/>
            <person name="Di Palma F."/>
            <person name="Fitzgerald S."/>
            <person name="Flicek P."/>
            <person name="Guttman M."/>
            <person name="Hubisz M.J."/>
            <person name="Jaffe D.B."/>
            <person name="Jungreis I."/>
            <person name="Kent W.J."/>
            <person name="Kostka D."/>
            <person name="Lara M."/>
            <person name="Martins A.L."/>
            <person name="Massingham T."/>
            <person name="Moltke I."/>
            <person name="Raney B.J."/>
            <person name="Rasmussen M.D."/>
            <person name="Robinson J."/>
            <person name="Stark A."/>
            <person name="Vilella A.J."/>
            <person name="Wen J."/>
            <person name="Xie X."/>
            <person name="Zody M.C."/>
            <person name="Baldwin J."/>
            <person name="Bloom T."/>
            <person name="Chin C.W."/>
            <person name="Heiman D."/>
            <person name="Nicol R."/>
            <person name="Nusbaum C."/>
            <person name="Young S."/>
            <person name="Wilkinson J."/>
            <person name="Worley K.C."/>
            <person name="Kovar C.L."/>
            <person name="Muzny D.M."/>
            <person name="Gibbs R.A."/>
            <person name="Cree A."/>
            <person name="Dihn H.H."/>
            <person name="Fowler G."/>
            <person name="Jhangiani S."/>
            <person name="Joshi V."/>
            <person name="Lee S."/>
            <person name="Lewis L.R."/>
            <person name="Nazareth L.V."/>
            <person name="Okwuonu G."/>
            <person name="Santibanez J."/>
            <person name="Warren W.C."/>
            <person name="Mardis E.R."/>
            <person name="Weinstock G.M."/>
            <person name="Wilson R.K."/>
            <person name="Delehaunty K."/>
            <person name="Dooling D."/>
            <person name="Fronik C."/>
            <person name="Fulton L."/>
            <person name="Fulton B."/>
            <person name="Graves T."/>
            <person name="Minx P."/>
            <person name="Sodergren E."/>
            <person name="Birney E."/>
            <person name="Margulies E.H."/>
            <person name="Herrero J."/>
            <person name="Green E.D."/>
            <person name="Haussler D."/>
            <person name="Siepel A."/>
            <person name="Goldman N."/>
            <person name="Pollard K.S."/>
            <person name="Pedersen J.S."/>
            <person name="Lander E.S."/>
            <person name="Kellis M."/>
        </authorList>
    </citation>
    <scope>NUCLEOTIDE SEQUENCE [LARGE SCALE GENOMIC DNA]</scope>
    <source>
        <strain evidence="6">Thorbecke</strain>
    </source>
</reference>
<dbReference type="eggNOG" id="KOG3544">
    <property type="taxonomic scope" value="Eukaryota"/>
</dbReference>
<reference evidence="5" key="2">
    <citation type="submission" date="2025-08" db="UniProtKB">
        <authorList>
            <consortium name="Ensembl"/>
        </authorList>
    </citation>
    <scope>IDENTIFICATION</scope>
    <source>
        <strain evidence="5">Thorbecke</strain>
    </source>
</reference>
<feature type="domain" description="Paraneoplastic antigen Ma-like N-terminal" evidence="4">
    <location>
        <begin position="1"/>
        <end position="92"/>
    </location>
</feature>
<feature type="region of interest" description="Disordered" evidence="2">
    <location>
        <begin position="562"/>
        <end position="709"/>
    </location>
</feature>
<keyword evidence="6" id="KW-1185">Reference proteome</keyword>
<gene>
    <name evidence="5" type="primary">PNMA6E</name>
</gene>
<dbReference type="InterPro" id="IPR026523">
    <property type="entry name" value="PNMA"/>
</dbReference>
<sequence length="709" mass="71474">MALEMLLDWCGWMGVNAQRSLLILGIPADCEEEEFQEAVHAALWALGRFRVLAKVFRNELGAKVALVEFAEYLNRNLIPRQIPGKGGPWSVVFLPQAPDSELDNRPGLPGGPQGQAVAGGIGVTGAAGVEGAAHAEGSLGEGGAAGVAGVAGAGGAAGEAQYAGVRRGAGEAGVMGGAREEDVLGAAGVAGAVGVIGGAGEAGVMGGAGERDIAGSAGEAGAAGIMGVAGERGDAGAIGGAGEAGVARVPGEEGAAGEEEAAGVLEAAGGAGAADEEEVSDEEGAAGDTGIAGVIGSVGMAGAAGEAGAPDEDRAADEAEAWAHQWREALQPVLENMAYQELRTFSGLEGPNCGEEPFESWLDHANDMLYLWRHISEGERRRRLVESLGGSALDLICGVLDENPDTPAQDCLAVLVQVFGNKDTRMTSRLKFLTCSQRPQESLFAYVMRLESLLQVAIEKGAIQSSMADQVRTRQVLMRARPNEMLQNKLRSLRLERRPPGFVGLLRLIRETEAWEGTLFRNEQLEGEEGAQVHDGDPAAAPAGAAHGDAAEAALAGENAEAAAPLGESAAEGGGSPSADEAEASPAAEDAAQLAADPQAAAEATKAVSATEEATEGPSATQEGAYPLSPVALGQAGALEAPGGPTPAHMGSAFGAGLGDPSWGPETPAQGGDQEAKGPPQEGLRPALEESGNDGGAGEMSSPESSPGK</sequence>
<reference evidence="5" key="3">
    <citation type="submission" date="2025-09" db="UniProtKB">
        <authorList>
            <consortium name="Ensembl"/>
        </authorList>
    </citation>
    <scope>IDENTIFICATION</scope>
    <source>
        <strain evidence="5">Thorbecke</strain>
    </source>
</reference>
<feature type="compositionally biased region" description="Low complexity" evidence="2">
    <location>
        <begin position="584"/>
        <end position="612"/>
    </location>
</feature>
<dbReference type="Pfam" id="PF14893">
    <property type="entry name" value="PNMA"/>
    <property type="match status" value="1"/>
</dbReference>
<dbReference type="GeneID" id="100347123"/>
<accession>G1STX6</accession>
<feature type="region of interest" description="Disordered" evidence="2">
    <location>
        <begin position="268"/>
        <end position="291"/>
    </location>
</feature>
<dbReference type="RefSeq" id="XP_017195684.1">
    <property type="nucleotide sequence ID" value="XM_017340195.3"/>
</dbReference>
<dbReference type="KEGG" id="ocu:100347123"/>
<dbReference type="Proteomes" id="UP000001811">
    <property type="component" value="Unplaced"/>
</dbReference>
<dbReference type="Pfam" id="PF20846">
    <property type="entry name" value="PNMA_N"/>
    <property type="match status" value="1"/>
</dbReference>
<evidence type="ECO:0000259" key="3">
    <source>
        <dbReference type="Pfam" id="PF14893"/>
    </source>
</evidence>
<protein>
    <recommendedName>
        <fullName evidence="7">PNMA family member 6F</fullName>
    </recommendedName>
</protein>
<organism evidence="5 6">
    <name type="scientific">Oryctolagus cuniculus</name>
    <name type="common">Rabbit</name>
    <dbReference type="NCBI Taxonomy" id="9986"/>
    <lineage>
        <taxon>Eukaryota</taxon>
        <taxon>Metazoa</taxon>
        <taxon>Chordata</taxon>
        <taxon>Craniata</taxon>
        <taxon>Vertebrata</taxon>
        <taxon>Euteleostomi</taxon>
        <taxon>Mammalia</taxon>
        <taxon>Eutheria</taxon>
        <taxon>Euarchontoglires</taxon>
        <taxon>Glires</taxon>
        <taxon>Lagomorpha</taxon>
        <taxon>Leporidae</taxon>
        <taxon>Oryctolagus</taxon>
    </lineage>
</organism>
<name>G1STX6_RABIT</name>
<evidence type="ECO:0000313" key="6">
    <source>
        <dbReference type="Proteomes" id="UP000001811"/>
    </source>
</evidence>
<evidence type="ECO:0000256" key="1">
    <source>
        <dbReference type="ARBA" id="ARBA00007024"/>
    </source>
</evidence>
<feature type="compositionally biased region" description="Low complexity" evidence="2">
    <location>
        <begin position="562"/>
        <end position="571"/>
    </location>
</feature>
<dbReference type="HOGENOM" id="CLU_014694_1_0_1"/>
<dbReference type="CTD" id="649238"/>
<dbReference type="InParanoid" id="G1STX6"/>
<dbReference type="PANTHER" id="PTHR23095:SF20">
    <property type="entry name" value="PARANEOPLASTIC ANTIGEN MA6E"/>
    <property type="match status" value="1"/>
</dbReference>
<evidence type="ECO:0000259" key="4">
    <source>
        <dbReference type="Pfam" id="PF20846"/>
    </source>
</evidence>
<dbReference type="PANTHER" id="PTHR23095">
    <property type="entry name" value="PARANEOPLASTIC ANTIGEN"/>
    <property type="match status" value="1"/>
</dbReference>
<dbReference type="AlphaFoldDB" id="G1STX6"/>
<evidence type="ECO:0000313" key="5">
    <source>
        <dbReference type="Ensembl" id="ENSOCUP00000006778.3"/>
    </source>
</evidence>
<feature type="domain" description="Paraneoplastic antigen Ma-like C-terminal" evidence="3">
    <location>
        <begin position="345"/>
        <end position="506"/>
    </location>
</feature>